<reference evidence="5" key="1">
    <citation type="journal article" date="2019" name="Int. J. Syst. Evol. Microbiol.">
        <title>The Global Catalogue of Microorganisms (GCM) 10K type strain sequencing project: providing services to taxonomists for standard genome sequencing and annotation.</title>
        <authorList>
            <consortium name="The Broad Institute Genomics Platform"/>
            <consortium name="The Broad Institute Genome Sequencing Center for Infectious Disease"/>
            <person name="Wu L."/>
            <person name="Ma J."/>
        </authorList>
    </citation>
    <scope>NUCLEOTIDE SEQUENCE [LARGE SCALE GENOMIC DNA]</scope>
    <source>
        <strain evidence="5">CGMCC 4.7106</strain>
    </source>
</reference>
<dbReference type="SUPFAM" id="SSF48498">
    <property type="entry name" value="Tetracyclin repressor-like, C-terminal domain"/>
    <property type="match status" value="1"/>
</dbReference>
<dbReference type="PANTHER" id="PTHR30055">
    <property type="entry name" value="HTH-TYPE TRANSCRIPTIONAL REGULATOR RUTR"/>
    <property type="match status" value="1"/>
</dbReference>
<dbReference type="InterPro" id="IPR041586">
    <property type="entry name" value="PsrA_TetR_C"/>
</dbReference>
<feature type="DNA-binding region" description="H-T-H motif" evidence="2">
    <location>
        <begin position="29"/>
        <end position="48"/>
    </location>
</feature>
<dbReference type="InterPro" id="IPR009057">
    <property type="entry name" value="Homeodomain-like_sf"/>
</dbReference>
<dbReference type="InterPro" id="IPR036271">
    <property type="entry name" value="Tet_transcr_reg_TetR-rel_C_sf"/>
</dbReference>
<evidence type="ECO:0000313" key="5">
    <source>
        <dbReference type="Proteomes" id="UP001597375"/>
    </source>
</evidence>
<dbReference type="Gene3D" id="1.10.357.10">
    <property type="entry name" value="Tetracycline Repressor, domain 2"/>
    <property type="match status" value="1"/>
</dbReference>
<dbReference type="InterPro" id="IPR050109">
    <property type="entry name" value="HTH-type_TetR-like_transc_reg"/>
</dbReference>
<dbReference type="Pfam" id="PF00440">
    <property type="entry name" value="TetR_N"/>
    <property type="match status" value="1"/>
</dbReference>
<dbReference type="PRINTS" id="PR00455">
    <property type="entry name" value="HTHTETR"/>
</dbReference>
<name>A0ABW5D4N5_9BACT</name>
<keyword evidence="5" id="KW-1185">Reference proteome</keyword>
<proteinExistence type="predicted"/>
<dbReference type="SUPFAM" id="SSF46689">
    <property type="entry name" value="Homeodomain-like"/>
    <property type="match status" value="1"/>
</dbReference>
<sequence length="215" mass="23535">MKIPDSGAKKKLLDAAERLVAENGFDLVSVRDITGEVKANVAAVNYHFGSRETLMDLVVLRLLQPLLEERLKALDGAGKKPSVEKIIDSFASPLLSIAGSLGMDQFFFLRLIGRILVLPPAKISQPLSTEWQAMLERYQAALENALPDMPSARVAARFAFFDAGLSQSLLGLEPSDDFAELLQDWIAFASQGFGAVAAPTKQKKDDPQELLLFDF</sequence>
<feature type="domain" description="HTH tetR-type" evidence="3">
    <location>
        <begin position="6"/>
        <end position="66"/>
    </location>
</feature>
<evidence type="ECO:0000313" key="4">
    <source>
        <dbReference type="EMBL" id="MFD2255671.1"/>
    </source>
</evidence>
<protein>
    <submittedName>
        <fullName evidence="4">TetR/AcrR family transcriptional regulator</fullName>
    </submittedName>
</protein>
<dbReference type="EMBL" id="JBHUIT010000002">
    <property type="protein sequence ID" value="MFD2255671.1"/>
    <property type="molecule type" value="Genomic_DNA"/>
</dbReference>
<keyword evidence="1 2" id="KW-0238">DNA-binding</keyword>
<dbReference type="Proteomes" id="UP001597375">
    <property type="component" value="Unassembled WGS sequence"/>
</dbReference>
<evidence type="ECO:0000259" key="3">
    <source>
        <dbReference type="PROSITE" id="PS50977"/>
    </source>
</evidence>
<comment type="caution">
    <text evidence="4">The sequence shown here is derived from an EMBL/GenBank/DDBJ whole genome shotgun (WGS) entry which is preliminary data.</text>
</comment>
<dbReference type="Pfam" id="PF17939">
    <property type="entry name" value="TetR_C_30"/>
    <property type="match status" value="1"/>
</dbReference>
<evidence type="ECO:0000256" key="1">
    <source>
        <dbReference type="ARBA" id="ARBA00023125"/>
    </source>
</evidence>
<gene>
    <name evidence="4" type="ORF">ACFSSA_03200</name>
</gene>
<evidence type="ECO:0000256" key="2">
    <source>
        <dbReference type="PROSITE-ProRule" id="PRU00335"/>
    </source>
</evidence>
<dbReference type="PROSITE" id="PS50977">
    <property type="entry name" value="HTH_TETR_2"/>
    <property type="match status" value="1"/>
</dbReference>
<dbReference type="PANTHER" id="PTHR30055:SF235">
    <property type="entry name" value="TRANSCRIPTIONAL REGULATORY PROTEIN"/>
    <property type="match status" value="1"/>
</dbReference>
<dbReference type="InterPro" id="IPR001647">
    <property type="entry name" value="HTH_TetR"/>
</dbReference>
<organism evidence="4 5">
    <name type="scientific">Luteolibacter algae</name>
    <dbReference type="NCBI Taxonomy" id="454151"/>
    <lineage>
        <taxon>Bacteria</taxon>
        <taxon>Pseudomonadati</taxon>
        <taxon>Verrucomicrobiota</taxon>
        <taxon>Verrucomicrobiia</taxon>
        <taxon>Verrucomicrobiales</taxon>
        <taxon>Verrucomicrobiaceae</taxon>
        <taxon>Luteolibacter</taxon>
    </lineage>
</organism>
<accession>A0ABW5D4N5</accession>